<sequence>MTLKEKIIQLTKETYVDLVNLRYEKLKEENKLNDETERLLKEVISMQGTLTLPPSNEEMDIDVYEYNDGSGFGSEVRYLWFDDEEIPIVLHYEAKTNAEKTQVTEFYIKTIDA</sequence>
<dbReference type="AlphaFoldDB" id="A0A1E4R8D4"/>
<dbReference type="EMBL" id="MECQ01000001">
    <property type="protein sequence ID" value="ODV56721.1"/>
    <property type="molecule type" value="Genomic_DNA"/>
</dbReference>
<comment type="caution">
    <text evidence="2">The sequence shown here is derived from an EMBL/GenBank/DDBJ whole genome shotgun (WGS) entry which is preliminary data.</text>
</comment>
<gene>
    <name evidence="2" type="ORF">BG258_12855</name>
</gene>
<evidence type="ECO:0000313" key="3">
    <source>
        <dbReference type="Proteomes" id="UP000094784"/>
    </source>
</evidence>
<dbReference type="RefSeq" id="WP_069481709.1">
    <property type="nucleotide sequence ID" value="NZ_JBGOGZ010000002.1"/>
</dbReference>
<dbReference type="OrthoDB" id="2734792at2"/>
<dbReference type="InterPro" id="IPR056085">
    <property type="entry name" value="DUF7668"/>
</dbReference>
<dbReference type="Pfam" id="PF24705">
    <property type="entry name" value="DUF7668"/>
    <property type="match status" value="1"/>
</dbReference>
<protein>
    <recommendedName>
        <fullName evidence="1">DUF7668 domain-containing protein</fullName>
    </recommendedName>
</protein>
<organism evidence="2 3">
    <name type="scientific">Lysinibacillus fusiformis</name>
    <dbReference type="NCBI Taxonomy" id="28031"/>
    <lineage>
        <taxon>Bacteria</taxon>
        <taxon>Bacillati</taxon>
        <taxon>Bacillota</taxon>
        <taxon>Bacilli</taxon>
        <taxon>Bacillales</taxon>
        <taxon>Bacillaceae</taxon>
        <taxon>Lysinibacillus</taxon>
    </lineage>
</organism>
<dbReference type="Proteomes" id="UP000094784">
    <property type="component" value="Unassembled WGS sequence"/>
</dbReference>
<evidence type="ECO:0000259" key="1">
    <source>
        <dbReference type="Pfam" id="PF24705"/>
    </source>
</evidence>
<accession>A0A1E4R8D4</accession>
<evidence type="ECO:0000313" key="2">
    <source>
        <dbReference type="EMBL" id="ODV56721.1"/>
    </source>
</evidence>
<feature type="domain" description="DUF7668" evidence="1">
    <location>
        <begin position="17"/>
        <end position="108"/>
    </location>
</feature>
<name>A0A1E4R8D4_9BACI</name>
<proteinExistence type="predicted"/>
<reference evidence="2 3" key="1">
    <citation type="submission" date="2016-09" db="EMBL/GenBank/DDBJ databases">
        <title>Draft genome sequence of the soil isolate, Lysinibacillus fusiformis M5, a potential hypoxanthine producer.</title>
        <authorList>
            <person name="Gallegos-Monterrosa R."/>
            <person name="Maroti G."/>
            <person name="Balint B."/>
            <person name="Kovacs A.T."/>
        </authorList>
    </citation>
    <scope>NUCLEOTIDE SEQUENCE [LARGE SCALE GENOMIC DNA]</scope>
    <source>
        <strain evidence="2 3">M5</strain>
    </source>
</reference>